<comment type="similarity">
    <text evidence="2">Belongs to the ROK (NagC/XylR) family.</text>
</comment>
<evidence type="ECO:0000313" key="5">
    <source>
        <dbReference type="Proteomes" id="UP000679992"/>
    </source>
</evidence>
<dbReference type="SUPFAM" id="SSF46785">
    <property type="entry name" value="Winged helix' DNA-binding domain"/>
    <property type="match status" value="1"/>
</dbReference>
<comment type="function">
    <text evidence="1">Transcriptional repressor of xylose-utilizing enzymes.</text>
</comment>
<proteinExistence type="inferred from homology"/>
<reference evidence="4 5" key="1">
    <citation type="submission" date="2021-03" db="EMBL/GenBank/DDBJ databases">
        <title>Antimicrobial resistance genes in bacteria isolated from Japanese honey, and their potential for conferring macrolide and lincosamide resistance in the American foulbrood pathogen Paenibacillus larvae.</title>
        <authorList>
            <person name="Okamoto M."/>
            <person name="Kumagai M."/>
            <person name="Kanamori H."/>
            <person name="Takamatsu D."/>
        </authorList>
    </citation>
    <scope>NUCLEOTIDE SEQUENCE [LARGE SCALE GENOMIC DNA]</scope>
    <source>
        <strain evidence="4 5">J42TS3</strain>
    </source>
</reference>
<dbReference type="PANTHER" id="PTHR18964:SF149">
    <property type="entry name" value="BIFUNCTIONAL UDP-N-ACETYLGLUCOSAMINE 2-EPIMERASE_N-ACETYLMANNOSAMINE KINASE"/>
    <property type="match status" value="1"/>
</dbReference>
<dbReference type="InterPro" id="IPR000600">
    <property type="entry name" value="ROK"/>
</dbReference>
<comment type="caution">
    <text evidence="4">The sequence shown here is derived from an EMBL/GenBank/DDBJ whole genome shotgun (WGS) entry which is preliminary data.</text>
</comment>
<dbReference type="InterPro" id="IPR043129">
    <property type="entry name" value="ATPase_NBD"/>
</dbReference>
<dbReference type="PANTHER" id="PTHR18964">
    <property type="entry name" value="ROK (REPRESSOR, ORF, KINASE) FAMILY"/>
    <property type="match status" value="1"/>
</dbReference>
<dbReference type="Gene3D" id="1.10.10.10">
    <property type="entry name" value="Winged helix-like DNA-binding domain superfamily/Winged helix DNA-binding domain"/>
    <property type="match status" value="1"/>
</dbReference>
<organism evidence="4 5">
    <name type="scientific">Paenibacillus vini</name>
    <dbReference type="NCBI Taxonomy" id="1476024"/>
    <lineage>
        <taxon>Bacteria</taxon>
        <taxon>Bacillati</taxon>
        <taxon>Bacillota</taxon>
        <taxon>Bacilli</taxon>
        <taxon>Bacillales</taxon>
        <taxon>Paenibacillaceae</taxon>
        <taxon>Paenibacillus</taxon>
    </lineage>
</organism>
<dbReference type="EMBL" id="BOSL01000002">
    <property type="protein sequence ID" value="GIP51674.1"/>
    <property type="molecule type" value="Genomic_DNA"/>
</dbReference>
<dbReference type="Pfam" id="PF00480">
    <property type="entry name" value="ROK"/>
    <property type="match status" value="2"/>
</dbReference>
<dbReference type="InterPro" id="IPR036388">
    <property type="entry name" value="WH-like_DNA-bd_sf"/>
</dbReference>
<keyword evidence="5" id="KW-1185">Reference proteome</keyword>
<evidence type="ECO:0000256" key="2">
    <source>
        <dbReference type="ARBA" id="ARBA00006479"/>
    </source>
</evidence>
<keyword evidence="3" id="KW-0859">Xylose metabolism</keyword>
<evidence type="ECO:0000313" key="4">
    <source>
        <dbReference type="EMBL" id="GIP51674.1"/>
    </source>
</evidence>
<gene>
    <name evidence="4" type="ORF">J42TS3_07090</name>
</gene>
<keyword evidence="3" id="KW-0119">Carbohydrate metabolism</keyword>
<dbReference type="RefSeq" id="WP_213653814.1">
    <property type="nucleotide sequence ID" value="NZ_BOSL01000002.1"/>
</dbReference>
<dbReference type="CDD" id="cd23763">
    <property type="entry name" value="ASKHA_ATPase_ROK"/>
    <property type="match status" value="1"/>
</dbReference>
<accession>A0ABQ4M6P5</accession>
<dbReference type="Gene3D" id="3.30.420.40">
    <property type="match status" value="2"/>
</dbReference>
<sequence>MNKIGNQQMLREINKALLLHLIHDRGPVSRVELSRETKLSPSTVSILVDEVIREGLVHETGTSGSGVGRKMTMLEIKADSGYVVGIDLSNPRCVLLDMKGELKAVQKIPRLLGAEQIRDELAGTVMSFLEHHDIGLEQVRRIGISVPGRIDESKQTVIGAIPIGLDRLELGAIMEEALGAPVQLVNDIDAAGFAERYNGTAQGLRTILYILIDYGVGAGLVIDNHIYRGSSGRAGRTPELGQFSMIRYAESLKLQFPEHFAETATPEQTLQEFTRLGMSGTSPVSDELERLLNDIAADCNRMLNLMNPEAVILSGWIAEEDALFAKLAARIQELEHGVPEPTPVQAAHWKTNGAAVGAATLGLHEMFRMMMID</sequence>
<dbReference type="SUPFAM" id="SSF53067">
    <property type="entry name" value="Actin-like ATPase domain"/>
    <property type="match status" value="1"/>
</dbReference>
<dbReference type="Proteomes" id="UP000679992">
    <property type="component" value="Unassembled WGS sequence"/>
</dbReference>
<protein>
    <submittedName>
        <fullName evidence="4">Transcriptional regulator</fullName>
    </submittedName>
</protein>
<name>A0ABQ4M6P5_9BACL</name>
<evidence type="ECO:0000256" key="3">
    <source>
        <dbReference type="ARBA" id="ARBA00022629"/>
    </source>
</evidence>
<dbReference type="InterPro" id="IPR036390">
    <property type="entry name" value="WH_DNA-bd_sf"/>
</dbReference>
<evidence type="ECO:0000256" key="1">
    <source>
        <dbReference type="ARBA" id="ARBA00002486"/>
    </source>
</evidence>